<reference evidence="1" key="1">
    <citation type="journal article" date="2014" name="Front. Microbiol.">
        <title>High frequency of phylogenetically diverse reductive dehalogenase-homologous genes in deep subseafloor sedimentary metagenomes.</title>
        <authorList>
            <person name="Kawai M."/>
            <person name="Futagami T."/>
            <person name="Toyoda A."/>
            <person name="Takaki Y."/>
            <person name="Nishi S."/>
            <person name="Hori S."/>
            <person name="Arai W."/>
            <person name="Tsubouchi T."/>
            <person name="Morono Y."/>
            <person name="Uchiyama I."/>
            <person name="Ito T."/>
            <person name="Fujiyama A."/>
            <person name="Inagaki F."/>
            <person name="Takami H."/>
        </authorList>
    </citation>
    <scope>NUCLEOTIDE SEQUENCE</scope>
    <source>
        <strain evidence="1">Expedition CK06-06</strain>
    </source>
</reference>
<evidence type="ECO:0000313" key="1">
    <source>
        <dbReference type="EMBL" id="GAH66101.1"/>
    </source>
</evidence>
<proteinExistence type="predicted"/>
<gene>
    <name evidence="1" type="ORF">S03H2_50535</name>
</gene>
<organism evidence="1">
    <name type="scientific">marine sediment metagenome</name>
    <dbReference type="NCBI Taxonomy" id="412755"/>
    <lineage>
        <taxon>unclassified sequences</taxon>
        <taxon>metagenomes</taxon>
        <taxon>ecological metagenomes</taxon>
    </lineage>
</organism>
<dbReference type="AlphaFoldDB" id="X1H7D8"/>
<comment type="caution">
    <text evidence="1">The sequence shown here is derived from an EMBL/GenBank/DDBJ whole genome shotgun (WGS) entry which is preliminary data.</text>
</comment>
<accession>X1H7D8</accession>
<dbReference type="EMBL" id="BARU01032005">
    <property type="protein sequence ID" value="GAH66101.1"/>
    <property type="molecule type" value="Genomic_DNA"/>
</dbReference>
<feature type="non-terminal residue" evidence="1">
    <location>
        <position position="261"/>
    </location>
</feature>
<protein>
    <submittedName>
        <fullName evidence="1">Uncharacterized protein</fullName>
    </submittedName>
</protein>
<sequence>HNKNFELSEKENTELQINLEETLKFSYPDFSIKTRPYAKSVIIAKRRSEIIHRGKLIRRTIKRVETTPPDYETFKVCEGFTYRFYFRDNATRKTVIRDIKTNRARVHPTRKIYYPTPSGLKAVKIFLPLNKIVQLTPIKTVIYEIELKPGYKINTDFETPQPLRTHAKTHISIDYKQLAKAEKRISKKWFKLLTQSLKDENLISDLTPHLKKLRNKIVTSRAVTPNTLKKQKPITPRVNTVTEYKHELRINTVANTHEMKG</sequence>
<name>X1H7D8_9ZZZZ</name>
<feature type="non-terminal residue" evidence="1">
    <location>
        <position position="1"/>
    </location>
</feature>